<dbReference type="RefSeq" id="WP_249973749.1">
    <property type="nucleotide sequence ID" value="NZ_JAMFLZ010000007.1"/>
</dbReference>
<feature type="domain" description="N-acetyltransferase" evidence="3">
    <location>
        <begin position="3"/>
        <end position="161"/>
    </location>
</feature>
<sequence length="163" mass="18621">MEIVVRPLIKHDWGSVSEIYKEGIATGIATFETECPNWKQWNVKYLQCCRFVATIEDEVVGFAVLSPASKRKVYKGVAEVSVYVSEAFRGKHIGRKLLKVLINESEKEGLWTLQAGIFSENNTSINLHLKCGFRTIGVREKIGKLNGKWHDNHFLERRSKIVK</sequence>
<dbReference type="SUPFAM" id="SSF55729">
    <property type="entry name" value="Acyl-CoA N-acyltransferases (Nat)"/>
    <property type="match status" value="1"/>
</dbReference>
<dbReference type="Pfam" id="PF00583">
    <property type="entry name" value="Acetyltransf_1"/>
    <property type="match status" value="1"/>
</dbReference>
<evidence type="ECO:0000256" key="2">
    <source>
        <dbReference type="ARBA" id="ARBA00023315"/>
    </source>
</evidence>
<comment type="caution">
    <text evidence="4">The sequence shown here is derived from an EMBL/GenBank/DDBJ whole genome shotgun (WGS) entry which is preliminary data.</text>
</comment>
<accession>A0ABT0QJY5</accession>
<dbReference type="InterPro" id="IPR000182">
    <property type="entry name" value="GNAT_dom"/>
</dbReference>
<keyword evidence="1" id="KW-0808">Transferase</keyword>
<evidence type="ECO:0000313" key="5">
    <source>
        <dbReference type="Proteomes" id="UP001165381"/>
    </source>
</evidence>
<dbReference type="EMBL" id="JAMFLZ010000007">
    <property type="protein sequence ID" value="MCL6296290.1"/>
    <property type="molecule type" value="Genomic_DNA"/>
</dbReference>
<evidence type="ECO:0000313" key="4">
    <source>
        <dbReference type="EMBL" id="MCL6296290.1"/>
    </source>
</evidence>
<keyword evidence="5" id="KW-1185">Reference proteome</keyword>
<proteinExistence type="predicted"/>
<dbReference type="PROSITE" id="PS51186">
    <property type="entry name" value="GNAT"/>
    <property type="match status" value="1"/>
</dbReference>
<dbReference type="CDD" id="cd04301">
    <property type="entry name" value="NAT_SF"/>
    <property type="match status" value="1"/>
</dbReference>
<dbReference type="PANTHER" id="PTHR43072:SF23">
    <property type="entry name" value="UPF0039 PROTEIN C11D3.02C"/>
    <property type="match status" value="1"/>
</dbReference>
<dbReference type="Gene3D" id="3.40.630.30">
    <property type="match status" value="1"/>
</dbReference>
<name>A0ABT0QJY5_9FLAO</name>
<gene>
    <name evidence="4" type="ORF">M3P09_14855</name>
</gene>
<dbReference type="Proteomes" id="UP001165381">
    <property type="component" value="Unassembled WGS sequence"/>
</dbReference>
<evidence type="ECO:0000259" key="3">
    <source>
        <dbReference type="PROSITE" id="PS51186"/>
    </source>
</evidence>
<reference evidence="4" key="1">
    <citation type="submission" date="2022-05" db="EMBL/GenBank/DDBJ databases">
        <authorList>
            <person name="Park J.-S."/>
        </authorList>
    </citation>
    <scope>NUCLEOTIDE SEQUENCE</scope>
    <source>
        <strain evidence="4">2012CJ34-3</strain>
    </source>
</reference>
<keyword evidence="2" id="KW-0012">Acyltransferase</keyword>
<organism evidence="4 5">
    <name type="scientific">Jejuia spongiicola</name>
    <dbReference type="NCBI Taxonomy" id="2942207"/>
    <lineage>
        <taxon>Bacteria</taxon>
        <taxon>Pseudomonadati</taxon>
        <taxon>Bacteroidota</taxon>
        <taxon>Flavobacteriia</taxon>
        <taxon>Flavobacteriales</taxon>
        <taxon>Flavobacteriaceae</taxon>
        <taxon>Jejuia</taxon>
    </lineage>
</organism>
<dbReference type="InterPro" id="IPR016181">
    <property type="entry name" value="Acyl_CoA_acyltransferase"/>
</dbReference>
<dbReference type="PANTHER" id="PTHR43072">
    <property type="entry name" value="N-ACETYLTRANSFERASE"/>
    <property type="match status" value="1"/>
</dbReference>
<evidence type="ECO:0000256" key="1">
    <source>
        <dbReference type="ARBA" id="ARBA00022679"/>
    </source>
</evidence>
<protein>
    <submittedName>
        <fullName evidence="4">N-acetyltransferase family protein</fullName>
    </submittedName>
</protein>